<dbReference type="Proteomes" id="UP000053268">
    <property type="component" value="Unassembled WGS sequence"/>
</dbReference>
<accession>A0A194QD52</accession>
<dbReference type="AlphaFoldDB" id="A0A194QD52"/>
<proteinExistence type="predicted"/>
<gene>
    <name evidence="2" type="ORF">RR46_06505</name>
</gene>
<evidence type="ECO:0000313" key="3">
    <source>
        <dbReference type="Proteomes" id="UP000053268"/>
    </source>
</evidence>
<keyword evidence="1" id="KW-0472">Membrane</keyword>
<dbReference type="EMBL" id="KQ459185">
    <property type="protein sequence ID" value="KPJ03349.1"/>
    <property type="molecule type" value="Genomic_DNA"/>
</dbReference>
<protein>
    <submittedName>
        <fullName evidence="2">Uncharacterized protein</fullName>
    </submittedName>
</protein>
<keyword evidence="1" id="KW-0812">Transmembrane</keyword>
<evidence type="ECO:0000256" key="1">
    <source>
        <dbReference type="SAM" id="Phobius"/>
    </source>
</evidence>
<organism evidence="2 3">
    <name type="scientific">Papilio xuthus</name>
    <name type="common">Asian swallowtail butterfly</name>
    <dbReference type="NCBI Taxonomy" id="66420"/>
    <lineage>
        <taxon>Eukaryota</taxon>
        <taxon>Metazoa</taxon>
        <taxon>Ecdysozoa</taxon>
        <taxon>Arthropoda</taxon>
        <taxon>Hexapoda</taxon>
        <taxon>Insecta</taxon>
        <taxon>Pterygota</taxon>
        <taxon>Neoptera</taxon>
        <taxon>Endopterygota</taxon>
        <taxon>Lepidoptera</taxon>
        <taxon>Glossata</taxon>
        <taxon>Ditrysia</taxon>
        <taxon>Papilionoidea</taxon>
        <taxon>Papilionidae</taxon>
        <taxon>Papilioninae</taxon>
        <taxon>Papilio</taxon>
    </lineage>
</organism>
<feature type="transmembrane region" description="Helical" evidence="1">
    <location>
        <begin position="7"/>
        <end position="26"/>
    </location>
</feature>
<keyword evidence="1" id="KW-1133">Transmembrane helix</keyword>
<sequence length="307" mass="34775">MAKTAMVVTTCVVSVVILFVIFSYLLSIVNPGLMVNNDTYYRRMEDLEDFDDNFDTLYPNEELSAKDNVHFGLEKVPEDYEIFPYDAESKGNTEIGKRFAQKPGRISAVTVKSNIKFGDHILTTDGKKPVTLIVFPLKDNRRIARDKKNKNVDKDPTNVLFKIVDDSGQAKLEVIADSARLVYKHEVNNTKKELGIDSNIFEIRPNNTLLYNVKDQTFKIVNNKIPYINNNAIYNSIPRRKNVGEVMGKSLTTIQNTDKINSTKTVTKTTRKTYFLTTTVISSNLSVPIELSTVNDNVNSVSVMRKE</sequence>
<reference evidence="2 3" key="1">
    <citation type="journal article" date="2015" name="Nat. Commun.">
        <title>Outbred genome sequencing and CRISPR/Cas9 gene editing in butterflies.</title>
        <authorList>
            <person name="Li X."/>
            <person name="Fan D."/>
            <person name="Zhang W."/>
            <person name="Liu G."/>
            <person name="Zhang L."/>
            <person name="Zhao L."/>
            <person name="Fang X."/>
            <person name="Chen L."/>
            <person name="Dong Y."/>
            <person name="Chen Y."/>
            <person name="Ding Y."/>
            <person name="Zhao R."/>
            <person name="Feng M."/>
            <person name="Zhu Y."/>
            <person name="Feng Y."/>
            <person name="Jiang X."/>
            <person name="Zhu D."/>
            <person name="Xiang H."/>
            <person name="Feng X."/>
            <person name="Li S."/>
            <person name="Wang J."/>
            <person name="Zhang G."/>
            <person name="Kronforst M.R."/>
            <person name="Wang W."/>
        </authorList>
    </citation>
    <scope>NUCLEOTIDE SEQUENCE [LARGE SCALE GENOMIC DNA]</scope>
    <source>
        <strain evidence="2">Ya'a_city_454_Px</strain>
        <tissue evidence="2">Whole body</tissue>
    </source>
</reference>
<name>A0A194QD52_PAPXU</name>
<keyword evidence="3" id="KW-1185">Reference proteome</keyword>
<evidence type="ECO:0000313" key="2">
    <source>
        <dbReference type="EMBL" id="KPJ03349.1"/>
    </source>
</evidence>